<dbReference type="Proteomes" id="UP000317839">
    <property type="component" value="Unassembled WGS sequence"/>
</dbReference>
<dbReference type="InterPro" id="IPR024654">
    <property type="entry name" value="Calcineurin-like_PHP_lpxH"/>
</dbReference>
<dbReference type="AlphaFoldDB" id="A0A545TJ72"/>
<evidence type="ECO:0000313" key="4">
    <source>
        <dbReference type="Proteomes" id="UP000317839"/>
    </source>
</evidence>
<dbReference type="Gene3D" id="3.60.21.10">
    <property type="match status" value="1"/>
</dbReference>
<accession>A0A545TJ72</accession>
<evidence type="ECO:0000256" key="1">
    <source>
        <dbReference type="ARBA" id="ARBA00008950"/>
    </source>
</evidence>
<name>A0A545TJ72_9GAMM</name>
<dbReference type="GO" id="GO:0016791">
    <property type="term" value="F:phosphatase activity"/>
    <property type="evidence" value="ECO:0007669"/>
    <property type="project" value="TreeGrafter"/>
</dbReference>
<evidence type="ECO:0000259" key="2">
    <source>
        <dbReference type="Pfam" id="PF12850"/>
    </source>
</evidence>
<keyword evidence="4" id="KW-1185">Reference proteome</keyword>
<dbReference type="SUPFAM" id="SSF56300">
    <property type="entry name" value="Metallo-dependent phosphatases"/>
    <property type="match status" value="1"/>
</dbReference>
<dbReference type="Pfam" id="PF12850">
    <property type="entry name" value="Metallophos_2"/>
    <property type="match status" value="1"/>
</dbReference>
<gene>
    <name evidence="3" type="ORF">FLL45_04860</name>
</gene>
<reference evidence="3 4" key="1">
    <citation type="submission" date="2019-06" db="EMBL/GenBank/DDBJ databases">
        <title>Draft genome of Aliikangiella marina GYP-15.</title>
        <authorList>
            <person name="Wang G."/>
        </authorList>
    </citation>
    <scope>NUCLEOTIDE SEQUENCE [LARGE SCALE GENOMIC DNA]</scope>
    <source>
        <strain evidence="3 4">GYP-15</strain>
    </source>
</reference>
<comment type="caution">
    <text evidence="3">The sequence shown here is derived from an EMBL/GenBank/DDBJ whole genome shotgun (WGS) entry which is preliminary data.</text>
</comment>
<dbReference type="GO" id="GO:0005737">
    <property type="term" value="C:cytoplasm"/>
    <property type="evidence" value="ECO:0007669"/>
    <property type="project" value="TreeGrafter"/>
</dbReference>
<comment type="similarity">
    <text evidence="1">Belongs to the metallophosphoesterase superfamily. YfcE family.</text>
</comment>
<evidence type="ECO:0000313" key="3">
    <source>
        <dbReference type="EMBL" id="TQV77279.1"/>
    </source>
</evidence>
<dbReference type="InterPro" id="IPR029052">
    <property type="entry name" value="Metallo-depent_PP-like"/>
</dbReference>
<dbReference type="PANTHER" id="PTHR42850">
    <property type="entry name" value="METALLOPHOSPHOESTERASE"/>
    <property type="match status" value="1"/>
</dbReference>
<feature type="domain" description="Calcineurin-like phosphoesterase" evidence="2">
    <location>
        <begin position="4"/>
        <end position="172"/>
    </location>
</feature>
<sequence length="208" mass="23710">MERRIGIISDPHATFAPLEQALQIFTQQSVETVYCLGDVAGYGQELRQALTLLMGYNVNCILGNHEAWLLEEGNAQQLSKEALSFIQTWPRYHECIINNVALHLSHSSPYGVFDKGIRLLNKTGTRDNRACEHWQMELKKINLQANVLLVGHTHQIFAERLNDTLVVNPGSCLFNHSCLILNLPSMDIEWINLSNKSLIKNWHWGHQI</sequence>
<proteinExistence type="inferred from homology"/>
<dbReference type="EMBL" id="VIKR01000001">
    <property type="protein sequence ID" value="TQV77279.1"/>
    <property type="molecule type" value="Genomic_DNA"/>
</dbReference>
<dbReference type="PANTHER" id="PTHR42850:SF2">
    <property type="entry name" value="BLL5683 PROTEIN"/>
    <property type="match status" value="1"/>
</dbReference>
<organism evidence="3 4">
    <name type="scientific">Aliikangiella marina</name>
    <dbReference type="NCBI Taxonomy" id="1712262"/>
    <lineage>
        <taxon>Bacteria</taxon>
        <taxon>Pseudomonadati</taxon>
        <taxon>Pseudomonadota</taxon>
        <taxon>Gammaproteobacteria</taxon>
        <taxon>Oceanospirillales</taxon>
        <taxon>Pleioneaceae</taxon>
        <taxon>Aliikangiella</taxon>
    </lineage>
</organism>
<dbReference type="InterPro" id="IPR050126">
    <property type="entry name" value="Ap4A_hydrolase"/>
</dbReference>
<dbReference type="RefSeq" id="WP_142940852.1">
    <property type="nucleotide sequence ID" value="NZ_VIKR01000001.1"/>
</dbReference>
<protein>
    <submittedName>
        <fullName evidence="3">Metallophosphoesterase family protein</fullName>
    </submittedName>
</protein>
<dbReference type="OrthoDB" id="9800565at2"/>